<feature type="region of interest" description="Disordered" evidence="1">
    <location>
        <begin position="1"/>
        <end position="61"/>
    </location>
</feature>
<keyword evidence="3" id="KW-1185">Reference proteome</keyword>
<comment type="caution">
    <text evidence="2">The sequence shown here is derived from an EMBL/GenBank/DDBJ whole genome shotgun (WGS) entry which is preliminary data.</text>
</comment>
<protein>
    <submittedName>
        <fullName evidence="2">Uncharacterized protein</fullName>
    </submittedName>
</protein>
<gene>
    <name evidence="2" type="ORF">KIPB_016408</name>
</gene>
<dbReference type="AlphaFoldDB" id="A0A9K3DBS4"/>
<proteinExistence type="predicted"/>
<dbReference type="EMBL" id="BDIP01009994">
    <property type="protein sequence ID" value="GIQ92566.1"/>
    <property type="molecule type" value="Genomic_DNA"/>
</dbReference>
<reference evidence="2 3" key="1">
    <citation type="journal article" date="2018" name="PLoS ONE">
        <title>The draft genome of Kipferlia bialata reveals reductive genome evolution in fornicate parasites.</title>
        <authorList>
            <person name="Tanifuji G."/>
            <person name="Takabayashi S."/>
            <person name="Kume K."/>
            <person name="Takagi M."/>
            <person name="Nakayama T."/>
            <person name="Kamikawa R."/>
            <person name="Inagaki Y."/>
            <person name="Hashimoto T."/>
        </authorList>
    </citation>
    <scope>NUCLEOTIDE SEQUENCE [LARGE SCALE GENOMIC DNA]</scope>
    <source>
        <strain evidence="2">NY0173</strain>
    </source>
</reference>
<sequence>TDMPCTPGGDGQRPHEEDNDSVGEGEREAEGLGTPRATQYRPGAASNTEVDPEYLDRHPSIDGTCRARIVNIIYIIYE</sequence>
<accession>A0A9K3DBS4</accession>
<feature type="non-terminal residue" evidence="2">
    <location>
        <position position="78"/>
    </location>
</feature>
<evidence type="ECO:0000313" key="3">
    <source>
        <dbReference type="Proteomes" id="UP000265618"/>
    </source>
</evidence>
<evidence type="ECO:0000256" key="1">
    <source>
        <dbReference type="SAM" id="MobiDB-lite"/>
    </source>
</evidence>
<organism evidence="2 3">
    <name type="scientific">Kipferlia bialata</name>
    <dbReference type="NCBI Taxonomy" id="797122"/>
    <lineage>
        <taxon>Eukaryota</taxon>
        <taxon>Metamonada</taxon>
        <taxon>Carpediemonas-like organisms</taxon>
        <taxon>Kipferlia</taxon>
    </lineage>
</organism>
<feature type="non-terminal residue" evidence="2">
    <location>
        <position position="1"/>
    </location>
</feature>
<name>A0A9K3DBS4_9EUKA</name>
<dbReference type="Proteomes" id="UP000265618">
    <property type="component" value="Unassembled WGS sequence"/>
</dbReference>
<evidence type="ECO:0000313" key="2">
    <source>
        <dbReference type="EMBL" id="GIQ92566.1"/>
    </source>
</evidence>